<evidence type="ECO:0000256" key="1">
    <source>
        <dbReference type="SAM" id="MobiDB-lite"/>
    </source>
</evidence>
<evidence type="ECO:0000313" key="2">
    <source>
        <dbReference type="EMBL" id="SET85187.1"/>
    </source>
</evidence>
<accession>A0ABY1CAC9</accession>
<dbReference type="EMBL" id="FOIB01000003">
    <property type="protein sequence ID" value="SET85187.1"/>
    <property type="molecule type" value="Genomic_DNA"/>
</dbReference>
<dbReference type="Proteomes" id="UP000183760">
    <property type="component" value="Unassembled WGS sequence"/>
</dbReference>
<reference evidence="2 3" key="1">
    <citation type="submission" date="2016-10" db="EMBL/GenBank/DDBJ databases">
        <authorList>
            <person name="Varghese N."/>
            <person name="Submissions S."/>
        </authorList>
    </citation>
    <scope>NUCLEOTIDE SEQUENCE [LARGE SCALE GENOMIC DNA]</scope>
    <source>
        <strain evidence="2 3">DSM 16525</strain>
    </source>
</reference>
<protein>
    <submittedName>
        <fullName evidence="2">Uncharacterized protein</fullName>
    </submittedName>
</protein>
<name>A0ABY1CAC9_MYXFU</name>
<organism evidence="2 3">
    <name type="scientific">Myxococcus fulvus</name>
    <dbReference type="NCBI Taxonomy" id="33"/>
    <lineage>
        <taxon>Bacteria</taxon>
        <taxon>Pseudomonadati</taxon>
        <taxon>Myxococcota</taxon>
        <taxon>Myxococcia</taxon>
        <taxon>Myxococcales</taxon>
        <taxon>Cystobacterineae</taxon>
        <taxon>Myxococcaceae</taxon>
        <taxon>Myxococcus</taxon>
    </lineage>
</organism>
<proteinExistence type="predicted"/>
<gene>
    <name evidence="2" type="ORF">SAMN05443572_103503</name>
</gene>
<evidence type="ECO:0000313" key="3">
    <source>
        <dbReference type="Proteomes" id="UP000183760"/>
    </source>
</evidence>
<feature type="region of interest" description="Disordered" evidence="1">
    <location>
        <begin position="140"/>
        <end position="171"/>
    </location>
</feature>
<keyword evidence="3" id="KW-1185">Reference proteome</keyword>
<feature type="compositionally biased region" description="Low complexity" evidence="1">
    <location>
        <begin position="140"/>
        <end position="157"/>
    </location>
</feature>
<comment type="caution">
    <text evidence="2">The sequence shown here is derived from an EMBL/GenBank/DDBJ whole genome shotgun (WGS) entry which is preliminary data.</text>
</comment>
<sequence length="434" mass="47758">MESDWLIDTCLAAKIEASALVNEHFSAPFLMTSPWQRRRQPDDVPTPVAVAVSDFCRRAKSPAPAPEVREALALLAEDDDFRVRALTDGEPETSPLGPFAVVDILQGTAPAVAAQRQSCGFYDVARELAYVREQKKPAPAADPAIPTFAIPAPQPSGDGAGKAAKKGTKAEEPSILERIAPKKRVAVDEETTSPLEQDEGHSFLRRDLPRPRGRFTRVEAPRTPFIELTRQGGKDILEASLEGSEHRFALLRNLSHRFNGSRGDLSLVDLETVLRDHGLLEALQEKERLQLLDAYTQQRGATGRVGWALGVSPPELQRLVSAVGLTEEVEALRERFRREALATSHLTHRLDLLGREKYLADLGIQRKFNDSLRKELERLLKDEVPTATDLHGLAEAVGRKYGSPGELVFRAIERLGLAEGLRKQLHSGGPSSTP</sequence>